<feature type="coiled-coil region" evidence="1">
    <location>
        <begin position="31"/>
        <end position="61"/>
    </location>
</feature>
<dbReference type="AlphaFoldDB" id="A0A1X6Y7J2"/>
<keyword evidence="2" id="KW-0472">Membrane</keyword>
<keyword evidence="2" id="KW-1133">Transmembrane helix</keyword>
<protein>
    <submittedName>
        <fullName evidence="3">Uncharacterized protein</fullName>
    </submittedName>
</protein>
<evidence type="ECO:0000256" key="2">
    <source>
        <dbReference type="SAM" id="Phobius"/>
    </source>
</evidence>
<gene>
    <name evidence="3" type="ORF">ROH8110_00084</name>
</gene>
<evidence type="ECO:0000256" key="1">
    <source>
        <dbReference type="SAM" id="Coils"/>
    </source>
</evidence>
<sequence>MIAFLRTLGLGKWIALGGLVALIAGAFWLQSERLDRAQGALEEAHEDLEIERAARTRAEDAVTSAVERAERLAAARDAARRRLADRLAAVEAAKGECLETELPAGLLD</sequence>
<dbReference type="Proteomes" id="UP000193207">
    <property type="component" value="Unassembled WGS sequence"/>
</dbReference>
<proteinExistence type="predicted"/>
<keyword evidence="4" id="KW-1185">Reference proteome</keyword>
<keyword evidence="1" id="KW-0175">Coiled coil</keyword>
<organism evidence="3 4">
    <name type="scientific">Roseovarius halotolerans</name>
    <dbReference type="NCBI Taxonomy" id="505353"/>
    <lineage>
        <taxon>Bacteria</taxon>
        <taxon>Pseudomonadati</taxon>
        <taxon>Pseudomonadota</taxon>
        <taxon>Alphaproteobacteria</taxon>
        <taxon>Rhodobacterales</taxon>
        <taxon>Roseobacteraceae</taxon>
        <taxon>Roseovarius</taxon>
    </lineage>
</organism>
<evidence type="ECO:0000313" key="3">
    <source>
        <dbReference type="EMBL" id="SLN11310.1"/>
    </source>
</evidence>
<name>A0A1X6Y7J2_9RHOB</name>
<evidence type="ECO:0000313" key="4">
    <source>
        <dbReference type="Proteomes" id="UP000193207"/>
    </source>
</evidence>
<feature type="transmembrane region" description="Helical" evidence="2">
    <location>
        <begin position="12"/>
        <end position="29"/>
    </location>
</feature>
<accession>A0A1X6Y7J2</accession>
<keyword evidence="2" id="KW-0812">Transmembrane</keyword>
<reference evidence="3 4" key="1">
    <citation type="submission" date="2017-03" db="EMBL/GenBank/DDBJ databases">
        <authorList>
            <person name="Afonso C.L."/>
            <person name="Miller P.J."/>
            <person name="Scott M.A."/>
            <person name="Spackman E."/>
            <person name="Goraichik I."/>
            <person name="Dimitrov K.M."/>
            <person name="Suarez D.L."/>
            <person name="Swayne D.E."/>
        </authorList>
    </citation>
    <scope>NUCLEOTIDE SEQUENCE [LARGE SCALE GENOMIC DNA]</scope>
    <source>
        <strain evidence="3 4">CECT 8110</strain>
    </source>
</reference>
<dbReference type="EMBL" id="FWFU01000001">
    <property type="protein sequence ID" value="SLN11310.1"/>
    <property type="molecule type" value="Genomic_DNA"/>
</dbReference>
<dbReference type="RefSeq" id="WP_085815834.1">
    <property type="nucleotide sequence ID" value="NZ_FWFU01000001.1"/>
</dbReference>